<evidence type="ECO:0000256" key="10">
    <source>
        <dbReference type="ARBA" id="ARBA00023242"/>
    </source>
</evidence>
<keyword evidence="4" id="KW-0813">Transport</keyword>
<feature type="signal peptide" evidence="11">
    <location>
        <begin position="1"/>
        <end position="21"/>
    </location>
</feature>
<dbReference type="EMBL" id="CATQJA010000300">
    <property type="protein sequence ID" value="CAJ0559043.1"/>
    <property type="molecule type" value="Genomic_DNA"/>
</dbReference>
<dbReference type="PANTHER" id="PTHR11886">
    <property type="entry name" value="DYNEIN LIGHT CHAIN"/>
    <property type="match status" value="1"/>
</dbReference>
<proteinExistence type="predicted"/>
<evidence type="ECO:0000256" key="3">
    <source>
        <dbReference type="ARBA" id="ARBA00015062"/>
    </source>
</evidence>
<keyword evidence="11" id="KW-0732">Signal</keyword>
<comment type="subcellular location">
    <subcellularLocation>
        <location evidence="2">Cytoplasm</location>
        <location evidence="2">Cytoskeleton</location>
    </subcellularLocation>
    <subcellularLocation>
        <location evidence="1">Nucleus</location>
    </subcellularLocation>
</comment>
<dbReference type="CDD" id="cd21452">
    <property type="entry name" value="DLC-like_DYNLL1_DYNLL2"/>
    <property type="match status" value="1"/>
</dbReference>
<dbReference type="Gene3D" id="3.30.740.10">
    <property type="entry name" value="Protein Inhibitor Of Neuronal Nitric Oxide Synthase"/>
    <property type="match status" value="1"/>
</dbReference>
<evidence type="ECO:0000256" key="9">
    <source>
        <dbReference type="ARBA" id="ARBA00023212"/>
    </source>
</evidence>
<dbReference type="Pfam" id="PF01221">
    <property type="entry name" value="Dynein_light"/>
    <property type="match status" value="1"/>
</dbReference>
<keyword evidence="10" id="KW-0539">Nucleus</keyword>
<reference evidence="12" key="1">
    <citation type="submission" date="2023-06" db="EMBL/GenBank/DDBJ databases">
        <authorList>
            <person name="Delattre M."/>
        </authorList>
    </citation>
    <scope>NUCLEOTIDE SEQUENCE</scope>
    <source>
        <strain evidence="12">AF72</strain>
    </source>
</reference>
<feature type="chain" id="PRO_5041283831" description="Dynein light chain 1, cytoplasmic" evidence="11">
    <location>
        <begin position="22"/>
        <end position="241"/>
    </location>
</feature>
<dbReference type="GO" id="GO:0005634">
    <property type="term" value="C:nucleus"/>
    <property type="evidence" value="ECO:0007669"/>
    <property type="project" value="UniProtKB-SubCell"/>
</dbReference>
<dbReference type="GO" id="GO:0005868">
    <property type="term" value="C:cytoplasmic dynein complex"/>
    <property type="evidence" value="ECO:0007669"/>
    <property type="project" value="TreeGrafter"/>
</dbReference>
<evidence type="ECO:0000256" key="8">
    <source>
        <dbReference type="ARBA" id="ARBA00022927"/>
    </source>
</evidence>
<evidence type="ECO:0000256" key="6">
    <source>
        <dbReference type="ARBA" id="ARBA00022701"/>
    </source>
</evidence>
<sequence>MANVVLFFLLVFGTAMRETLAVLCQQCNGWDGLYPLRYSTASTCDNRNNQCQSTQFCVKIIDNMAPGTNYGTYKSDCFFATQLQINPTNLTNIVNRQCYPFQDGSAPVKRYYYCFCNDRDFCNSAPRIEQLPQTAEFKDPVEPQHIFIGRRDAVMKNADMPQEMQDDAIELAQQAIDKFRLEKNAIQEMAAFIKAEFDKRHYPSWQVVVGSNFGSYVTHETNRFIYFYIAHIAFMLYKTGI</sequence>
<gene>
    <name evidence="12" type="ORF">MSPICULIGERA_LOCUS1151</name>
</gene>
<evidence type="ECO:0000313" key="13">
    <source>
        <dbReference type="Proteomes" id="UP001177023"/>
    </source>
</evidence>
<protein>
    <recommendedName>
        <fullName evidence="3">Dynein light chain 1, cytoplasmic</fullName>
    </recommendedName>
</protein>
<keyword evidence="5" id="KW-0963">Cytoplasm</keyword>
<dbReference type="InterPro" id="IPR001372">
    <property type="entry name" value="Dynein_light_chain_typ-1/2"/>
</dbReference>
<keyword evidence="8" id="KW-0653">Protein transport</keyword>
<evidence type="ECO:0000256" key="7">
    <source>
        <dbReference type="ARBA" id="ARBA00022816"/>
    </source>
</evidence>
<dbReference type="GO" id="GO:0005874">
    <property type="term" value="C:microtubule"/>
    <property type="evidence" value="ECO:0007669"/>
    <property type="project" value="UniProtKB-KW"/>
</dbReference>
<evidence type="ECO:0000256" key="5">
    <source>
        <dbReference type="ARBA" id="ARBA00022490"/>
    </source>
</evidence>
<evidence type="ECO:0000256" key="1">
    <source>
        <dbReference type="ARBA" id="ARBA00004123"/>
    </source>
</evidence>
<dbReference type="Proteomes" id="UP001177023">
    <property type="component" value="Unassembled WGS sequence"/>
</dbReference>
<dbReference type="FunFam" id="3.30.740.10:FF:000005">
    <property type="entry name" value="Dynein light chain"/>
    <property type="match status" value="1"/>
</dbReference>
<dbReference type="InterPro" id="IPR037177">
    <property type="entry name" value="DLC_sf"/>
</dbReference>
<dbReference type="PANTHER" id="PTHR11886:SF35">
    <property type="entry name" value="DYNEIN LIGHT CHAIN"/>
    <property type="match status" value="1"/>
</dbReference>
<evidence type="ECO:0000256" key="11">
    <source>
        <dbReference type="SAM" id="SignalP"/>
    </source>
</evidence>
<dbReference type="SMART" id="SM01375">
    <property type="entry name" value="Dynein_light"/>
    <property type="match status" value="1"/>
</dbReference>
<evidence type="ECO:0000256" key="2">
    <source>
        <dbReference type="ARBA" id="ARBA00004245"/>
    </source>
</evidence>
<keyword evidence="9" id="KW-0206">Cytoskeleton</keyword>
<dbReference type="GO" id="GO:0045505">
    <property type="term" value="F:dynein intermediate chain binding"/>
    <property type="evidence" value="ECO:0007669"/>
    <property type="project" value="TreeGrafter"/>
</dbReference>
<dbReference type="AlphaFoldDB" id="A0AA36C4X2"/>
<dbReference type="GO" id="GO:0015031">
    <property type="term" value="P:protein transport"/>
    <property type="evidence" value="ECO:0007669"/>
    <property type="project" value="UniProtKB-KW"/>
</dbReference>
<accession>A0AA36C4X2</accession>
<comment type="caution">
    <text evidence="12">The sequence shown here is derived from an EMBL/GenBank/DDBJ whole genome shotgun (WGS) entry which is preliminary data.</text>
</comment>
<evidence type="ECO:0000256" key="4">
    <source>
        <dbReference type="ARBA" id="ARBA00022448"/>
    </source>
</evidence>
<dbReference type="GO" id="GO:0051028">
    <property type="term" value="P:mRNA transport"/>
    <property type="evidence" value="ECO:0007669"/>
    <property type="project" value="UniProtKB-KW"/>
</dbReference>
<keyword evidence="13" id="KW-1185">Reference proteome</keyword>
<dbReference type="SUPFAM" id="SSF54648">
    <property type="entry name" value="DLC"/>
    <property type="match status" value="1"/>
</dbReference>
<keyword evidence="6" id="KW-0493">Microtubule</keyword>
<name>A0AA36C4X2_9BILA</name>
<feature type="non-terminal residue" evidence="12">
    <location>
        <position position="1"/>
    </location>
</feature>
<organism evidence="12 13">
    <name type="scientific">Mesorhabditis spiculigera</name>
    <dbReference type="NCBI Taxonomy" id="96644"/>
    <lineage>
        <taxon>Eukaryota</taxon>
        <taxon>Metazoa</taxon>
        <taxon>Ecdysozoa</taxon>
        <taxon>Nematoda</taxon>
        <taxon>Chromadorea</taxon>
        <taxon>Rhabditida</taxon>
        <taxon>Rhabditina</taxon>
        <taxon>Rhabditomorpha</taxon>
        <taxon>Rhabditoidea</taxon>
        <taxon>Rhabditidae</taxon>
        <taxon>Mesorhabditinae</taxon>
        <taxon>Mesorhabditis</taxon>
    </lineage>
</organism>
<dbReference type="GO" id="GO:0007017">
    <property type="term" value="P:microtubule-based process"/>
    <property type="evidence" value="ECO:0007669"/>
    <property type="project" value="InterPro"/>
</dbReference>
<evidence type="ECO:0000313" key="12">
    <source>
        <dbReference type="EMBL" id="CAJ0559043.1"/>
    </source>
</evidence>
<keyword evidence="7" id="KW-0509">mRNA transport</keyword>